<dbReference type="Gene3D" id="1.20.1270.60">
    <property type="entry name" value="Arfaptin homology (AH) domain/BAR domain"/>
    <property type="match status" value="1"/>
</dbReference>
<dbReference type="OrthoDB" id="5457292at2"/>
<evidence type="ECO:0000313" key="2">
    <source>
        <dbReference type="EMBL" id="SFM93561.1"/>
    </source>
</evidence>
<keyword evidence="3" id="KW-1185">Reference proteome</keyword>
<dbReference type="STRING" id="39841.SAMN05660836_02021"/>
<evidence type="ECO:0000256" key="1">
    <source>
        <dbReference type="SAM" id="Coils"/>
    </source>
</evidence>
<reference evidence="2 3" key="1">
    <citation type="submission" date="2016-10" db="EMBL/GenBank/DDBJ databases">
        <authorList>
            <person name="de Groot N.N."/>
        </authorList>
    </citation>
    <scope>NUCLEOTIDE SEQUENCE [LARGE SCALE GENOMIC DNA]</scope>
    <source>
        <strain evidence="2 3">DSM 9990</strain>
    </source>
</reference>
<feature type="coiled-coil region" evidence="1">
    <location>
        <begin position="11"/>
        <end position="100"/>
    </location>
</feature>
<gene>
    <name evidence="2" type="ORF">SAMN05660836_02021</name>
</gene>
<dbReference type="Proteomes" id="UP000199611">
    <property type="component" value="Unassembled WGS sequence"/>
</dbReference>
<sequence length="103" mass="12174">MAGGIVDRDRDLKVQAELDRLRKEYEGLKEKRMRAQAELDAVRKSLEDLKRKAQENYGTSDLEELKALLEKWRSENERSVTEYREHIETIKEELQKIEARVNG</sequence>
<proteinExistence type="predicted"/>
<accession>A0A1I4UX93</accession>
<dbReference type="EMBL" id="FOUU01000007">
    <property type="protein sequence ID" value="SFM93561.1"/>
    <property type="molecule type" value="Genomic_DNA"/>
</dbReference>
<dbReference type="RefSeq" id="WP_093395497.1">
    <property type="nucleotide sequence ID" value="NZ_FOUU01000007.1"/>
</dbReference>
<dbReference type="AlphaFoldDB" id="A0A1I4UX93"/>
<organism evidence="2 3">
    <name type="scientific">Thermodesulforhabdus norvegica</name>
    <dbReference type="NCBI Taxonomy" id="39841"/>
    <lineage>
        <taxon>Bacteria</taxon>
        <taxon>Pseudomonadati</taxon>
        <taxon>Thermodesulfobacteriota</taxon>
        <taxon>Syntrophobacteria</taxon>
        <taxon>Syntrophobacterales</taxon>
        <taxon>Thermodesulforhabdaceae</taxon>
        <taxon>Thermodesulforhabdus</taxon>
    </lineage>
</organism>
<keyword evidence="1" id="KW-0175">Coiled coil</keyword>
<dbReference type="InterPro" id="IPR027267">
    <property type="entry name" value="AH/BAR_dom_sf"/>
</dbReference>
<protein>
    <submittedName>
        <fullName evidence="2">Uncharacterized protein</fullName>
    </submittedName>
</protein>
<name>A0A1I4UX93_9BACT</name>
<evidence type="ECO:0000313" key="3">
    <source>
        <dbReference type="Proteomes" id="UP000199611"/>
    </source>
</evidence>